<dbReference type="PANTHER" id="PTHR48043:SF145">
    <property type="entry name" value="FI06409P-RELATED"/>
    <property type="match status" value="1"/>
</dbReference>
<keyword evidence="4" id="KW-0812">Transmembrane</keyword>
<dbReference type="GO" id="GO:0008194">
    <property type="term" value="F:UDP-glycosyltransferase activity"/>
    <property type="evidence" value="ECO:0007669"/>
    <property type="project" value="InterPro"/>
</dbReference>
<keyword evidence="4" id="KW-1133">Transmembrane helix</keyword>
<evidence type="ECO:0000313" key="7">
    <source>
        <dbReference type="Proteomes" id="UP001153620"/>
    </source>
</evidence>
<name>A0A9N9RTY1_9DIPT</name>
<organism evidence="6 7">
    <name type="scientific">Chironomus riparius</name>
    <dbReference type="NCBI Taxonomy" id="315576"/>
    <lineage>
        <taxon>Eukaryota</taxon>
        <taxon>Metazoa</taxon>
        <taxon>Ecdysozoa</taxon>
        <taxon>Arthropoda</taxon>
        <taxon>Hexapoda</taxon>
        <taxon>Insecta</taxon>
        <taxon>Pterygota</taxon>
        <taxon>Neoptera</taxon>
        <taxon>Endopterygota</taxon>
        <taxon>Diptera</taxon>
        <taxon>Nematocera</taxon>
        <taxon>Chironomoidea</taxon>
        <taxon>Chironomidae</taxon>
        <taxon>Chironominae</taxon>
        <taxon>Chironomus</taxon>
    </lineage>
</organism>
<feature type="signal peptide" evidence="5">
    <location>
        <begin position="1"/>
        <end position="18"/>
    </location>
</feature>
<dbReference type="OrthoDB" id="5835829at2759"/>
<evidence type="ECO:0000256" key="2">
    <source>
        <dbReference type="ARBA" id="ARBA00022676"/>
    </source>
</evidence>
<dbReference type="Gene3D" id="3.40.50.2000">
    <property type="entry name" value="Glycogen Phosphorylase B"/>
    <property type="match status" value="1"/>
</dbReference>
<keyword evidence="2" id="KW-0328">Glycosyltransferase</keyword>
<keyword evidence="4" id="KW-0472">Membrane</keyword>
<reference evidence="6" key="2">
    <citation type="submission" date="2022-10" db="EMBL/GenBank/DDBJ databases">
        <authorList>
            <consortium name="ENA_rothamsted_submissions"/>
            <consortium name="culmorum"/>
            <person name="King R."/>
        </authorList>
    </citation>
    <scope>NUCLEOTIDE SEQUENCE</scope>
</reference>
<dbReference type="AlphaFoldDB" id="A0A9N9RTY1"/>
<accession>A0A9N9RTY1</accession>
<dbReference type="SUPFAM" id="SSF53756">
    <property type="entry name" value="UDP-Glycosyltransferase/glycogen phosphorylase"/>
    <property type="match status" value="1"/>
</dbReference>
<keyword evidence="5" id="KW-0732">Signal</keyword>
<gene>
    <name evidence="6" type="ORF">CHIRRI_LOCUS7866</name>
</gene>
<dbReference type="InterPro" id="IPR050271">
    <property type="entry name" value="UDP-glycosyltransferase"/>
</dbReference>
<feature type="chain" id="PRO_5040406901" description="Glucuronosyltransferase" evidence="5">
    <location>
        <begin position="19"/>
        <end position="513"/>
    </location>
</feature>
<dbReference type="EMBL" id="OU895878">
    <property type="protein sequence ID" value="CAG9804989.1"/>
    <property type="molecule type" value="Genomic_DNA"/>
</dbReference>
<keyword evidence="7" id="KW-1185">Reference proteome</keyword>
<feature type="transmembrane region" description="Helical" evidence="4">
    <location>
        <begin position="479"/>
        <end position="497"/>
    </location>
</feature>
<evidence type="ECO:0008006" key="8">
    <source>
        <dbReference type="Google" id="ProtNLM"/>
    </source>
</evidence>
<dbReference type="InterPro" id="IPR002213">
    <property type="entry name" value="UDP_glucos_trans"/>
</dbReference>
<comment type="similarity">
    <text evidence="1">Belongs to the UDP-glycosyltransferase family.</text>
</comment>
<dbReference type="Proteomes" id="UP001153620">
    <property type="component" value="Chromosome 2"/>
</dbReference>
<proteinExistence type="inferred from homology"/>
<evidence type="ECO:0000256" key="5">
    <source>
        <dbReference type="SAM" id="SignalP"/>
    </source>
</evidence>
<evidence type="ECO:0000313" key="6">
    <source>
        <dbReference type="EMBL" id="CAG9804989.1"/>
    </source>
</evidence>
<dbReference type="CDD" id="cd03784">
    <property type="entry name" value="GT1_Gtf-like"/>
    <property type="match status" value="1"/>
</dbReference>
<evidence type="ECO:0000256" key="3">
    <source>
        <dbReference type="ARBA" id="ARBA00022679"/>
    </source>
</evidence>
<protein>
    <recommendedName>
        <fullName evidence="8">Glucuronosyltransferase</fullName>
    </recommendedName>
</protein>
<evidence type="ECO:0000256" key="4">
    <source>
        <dbReference type="SAM" id="Phobius"/>
    </source>
</evidence>
<keyword evidence="3" id="KW-0808">Transferase</keyword>
<dbReference type="FunFam" id="3.40.50.2000:FF:000021">
    <property type="entry name" value="UDP-glucuronosyltransferase"/>
    <property type="match status" value="1"/>
</dbReference>
<evidence type="ECO:0000256" key="1">
    <source>
        <dbReference type="ARBA" id="ARBA00009995"/>
    </source>
</evidence>
<dbReference type="PANTHER" id="PTHR48043">
    <property type="entry name" value="EG:EG0003.4 PROTEIN-RELATED"/>
    <property type="match status" value="1"/>
</dbReference>
<sequence length="513" mass="59348">MRSLNFVIFLIFLVKVESANILAILSYPAYSHQHFHHKVLEILAEQGHNLTIFTSHPHDYGDNPNVTQHSFTESNKIHKEHTDMLMYKQKNINYVKMSMFHELKAHFYSVSKEMEHPEIQKLIKNTSDYQFDLLIVECFICPYFLFAEIYDCPVAILSATEISAIIHELFGNDANPLKYPESQILPYQHGKLTFYEKIDSVIYKTYQELIFNFVYIFLSAIINYNHFIHLGMKAFEPPSNRLSLLMLNTNHAVGHVRPMMPHSIQIGFTHVEKPKPIKDLELKKFLDMSSNGVIIKAFGSMVNMRSLGIENFNKFMNAFNMTNMSVLWKLDGIEDSVKVPKNVKIVSWLPLADVLAHPNVKLLIFHGGIFSLYEAIDRGVPMIAFPLTYDQPVNARIIVDKGIGMEMDLNNFDEFELSAAIQEMTKPKYIANLRKVRSLAYDQPINNRDLIVWHVNNAIKNRIVYAKDFGSFSIFRSPLNQYLVYLIVFVALIYLVLKKRVPKKCEKSLRLKG</sequence>
<dbReference type="Pfam" id="PF00201">
    <property type="entry name" value="UDPGT"/>
    <property type="match status" value="1"/>
</dbReference>
<reference evidence="6" key="1">
    <citation type="submission" date="2022-01" db="EMBL/GenBank/DDBJ databases">
        <authorList>
            <person name="King R."/>
        </authorList>
    </citation>
    <scope>NUCLEOTIDE SEQUENCE</scope>
</reference>